<keyword evidence="3" id="KW-1185">Reference proteome</keyword>
<evidence type="ECO:0000313" key="3">
    <source>
        <dbReference type="Proteomes" id="UP001152622"/>
    </source>
</evidence>
<evidence type="ECO:0000256" key="1">
    <source>
        <dbReference type="SAM" id="MobiDB-lite"/>
    </source>
</evidence>
<comment type="caution">
    <text evidence="2">The sequence shown here is derived from an EMBL/GenBank/DDBJ whole genome shotgun (WGS) entry which is preliminary data.</text>
</comment>
<gene>
    <name evidence="2" type="ORF">SKAU_G00064990</name>
</gene>
<organism evidence="2 3">
    <name type="scientific">Synaphobranchus kaupii</name>
    <name type="common">Kaup's arrowtooth eel</name>
    <dbReference type="NCBI Taxonomy" id="118154"/>
    <lineage>
        <taxon>Eukaryota</taxon>
        <taxon>Metazoa</taxon>
        <taxon>Chordata</taxon>
        <taxon>Craniata</taxon>
        <taxon>Vertebrata</taxon>
        <taxon>Euteleostomi</taxon>
        <taxon>Actinopterygii</taxon>
        <taxon>Neopterygii</taxon>
        <taxon>Teleostei</taxon>
        <taxon>Anguilliformes</taxon>
        <taxon>Synaphobranchidae</taxon>
        <taxon>Synaphobranchus</taxon>
    </lineage>
</organism>
<protein>
    <submittedName>
        <fullName evidence="2">Uncharacterized protein</fullName>
    </submittedName>
</protein>
<sequence>MFLSWMHNGSAVLRASRRGAPTLVILAANATNRAGEHKSPFQKQADVNIVRDPGPQRKQTRPQGEDARLI</sequence>
<dbReference type="Proteomes" id="UP001152622">
    <property type="component" value="Chromosome 2"/>
</dbReference>
<dbReference type="EMBL" id="JAINUF010000002">
    <property type="protein sequence ID" value="KAJ8375919.1"/>
    <property type="molecule type" value="Genomic_DNA"/>
</dbReference>
<name>A0A9Q1G5L4_SYNKA</name>
<accession>A0A9Q1G5L4</accession>
<evidence type="ECO:0000313" key="2">
    <source>
        <dbReference type="EMBL" id="KAJ8375919.1"/>
    </source>
</evidence>
<dbReference type="AlphaFoldDB" id="A0A9Q1G5L4"/>
<proteinExistence type="predicted"/>
<feature type="region of interest" description="Disordered" evidence="1">
    <location>
        <begin position="32"/>
        <end position="70"/>
    </location>
</feature>
<reference evidence="2" key="1">
    <citation type="journal article" date="2023" name="Science">
        <title>Genome structures resolve the early diversification of teleost fishes.</title>
        <authorList>
            <person name="Parey E."/>
            <person name="Louis A."/>
            <person name="Montfort J."/>
            <person name="Bouchez O."/>
            <person name="Roques C."/>
            <person name="Iampietro C."/>
            <person name="Lluch J."/>
            <person name="Castinel A."/>
            <person name="Donnadieu C."/>
            <person name="Desvignes T."/>
            <person name="Floi Bucao C."/>
            <person name="Jouanno E."/>
            <person name="Wen M."/>
            <person name="Mejri S."/>
            <person name="Dirks R."/>
            <person name="Jansen H."/>
            <person name="Henkel C."/>
            <person name="Chen W.J."/>
            <person name="Zahm M."/>
            <person name="Cabau C."/>
            <person name="Klopp C."/>
            <person name="Thompson A.W."/>
            <person name="Robinson-Rechavi M."/>
            <person name="Braasch I."/>
            <person name="Lecointre G."/>
            <person name="Bobe J."/>
            <person name="Postlethwait J.H."/>
            <person name="Berthelot C."/>
            <person name="Roest Crollius H."/>
            <person name="Guiguen Y."/>
        </authorList>
    </citation>
    <scope>NUCLEOTIDE SEQUENCE</scope>
    <source>
        <strain evidence="2">WJC10195</strain>
    </source>
</reference>